<dbReference type="Pfam" id="PF07676">
    <property type="entry name" value="PD40"/>
    <property type="match status" value="3"/>
</dbReference>
<evidence type="ECO:0008006" key="3">
    <source>
        <dbReference type="Google" id="ProtNLM"/>
    </source>
</evidence>
<keyword evidence="2" id="KW-1185">Reference proteome</keyword>
<dbReference type="AlphaFoldDB" id="A0A4Q1KQU0"/>
<dbReference type="SUPFAM" id="SSF82171">
    <property type="entry name" value="DPP6 N-terminal domain-like"/>
    <property type="match status" value="1"/>
</dbReference>
<dbReference type="InterPro" id="IPR011659">
    <property type="entry name" value="WD40"/>
</dbReference>
<dbReference type="OrthoDB" id="8432779at2"/>
<dbReference type="RefSeq" id="WP_129464026.1">
    <property type="nucleotide sequence ID" value="NZ_SBKQ01000006.1"/>
</dbReference>
<organism evidence="1 2">
    <name type="scientific">Flavobacterium piscinae</name>
    <dbReference type="NCBI Taxonomy" id="2506424"/>
    <lineage>
        <taxon>Bacteria</taxon>
        <taxon>Pseudomonadati</taxon>
        <taxon>Bacteroidota</taxon>
        <taxon>Flavobacteriia</taxon>
        <taxon>Flavobacteriales</taxon>
        <taxon>Flavobacteriaceae</taxon>
        <taxon>Flavobacterium</taxon>
    </lineage>
</organism>
<protein>
    <recommendedName>
        <fullName evidence="3">Exo-alpha-sialidase</fullName>
    </recommendedName>
</protein>
<proteinExistence type="predicted"/>
<dbReference type="Gene3D" id="2.120.10.30">
    <property type="entry name" value="TolB, C-terminal domain"/>
    <property type="match status" value="1"/>
</dbReference>
<dbReference type="InterPro" id="IPR011042">
    <property type="entry name" value="6-blade_b-propeller_TolB-like"/>
</dbReference>
<name>A0A4Q1KQU0_9FLAO</name>
<evidence type="ECO:0000313" key="1">
    <source>
        <dbReference type="EMBL" id="RXR32513.1"/>
    </source>
</evidence>
<comment type="caution">
    <text evidence="1">The sequence shown here is derived from an EMBL/GenBank/DDBJ whole genome shotgun (WGS) entry which is preliminary data.</text>
</comment>
<accession>A0A4Q1KQU0</accession>
<reference evidence="2" key="1">
    <citation type="submission" date="2019-01" db="EMBL/GenBank/DDBJ databases">
        <title>Cytophagaceae bacterium strain CAR-16.</title>
        <authorList>
            <person name="Chen W.-M."/>
        </authorList>
    </citation>
    <scope>NUCLEOTIDE SEQUENCE [LARGE SCALE GENOMIC DNA]</scope>
    <source>
        <strain evidence="2">ICH-30</strain>
    </source>
</reference>
<sequence>MTKNLLPLLLISSIAISQIKSNVEPAFEFFSNYHHVRDFTISSNQNEAYFSIVSPNEKLSAIAYIKKVKEQWSKPELVSFTGKYKDLEPFLSTDGLKLYFASNRPLTESGEPKDFDIWYVERKNTKSEWSSPINVGSPINTTADEFYPTVANNKNLYYTSDSDKSMGKDDIFMSVWNGENYKIPVRLEETINSIGFEFNAYISPDETFLIYTIYGSSDGLGSGDLYISFKDNEGNWKKSFNLKEFNSESMDYCPFYDASTQTLYFTSKRSLPATKSFKTIEEFESEIQKYQNGLSRIYKVSLKDVLEKN</sequence>
<dbReference type="Proteomes" id="UP000289734">
    <property type="component" value="Unassembled WGS sequence"/>
</dbReference>
<gene>
    <name evidence="1" type="ORF">EQG68_06720</name>
</gene>
<dbReference type="EMBL" id="SBKQ01000006">
    <property type="protein sequence ID" value="RXR32513.1"/>
    <property type="molecule type" value="Genomic_DNA"/>
</dbReference>
<evidence type="ECO:0000313" key="2">
    <source>
        <dbReference type="Proteomes" id="UP000289734"/>
    </source>
</evidence>